<evidence type="ECO:0000256" key="3">
    <source>
        <dbReference type="ARBA" id="ARBA00071493"/>
    </source>
</evidence>
<dbReference type="STRING" id="1280946.HY29_08765"/>
<comment type="caution">
    <text evidence="4">The sequence shown here is derived from an EMBL/GenBank/DDBJ whole genome shotgun (WGS) entry which is preliminary data.</text>
</comment>
<dbReference type="Gene3D" id="3.40.50.720">
    <property type="entry name" value="NAD(P)-binding Rossmann-like Domain"/>
    <property type="match status" value="1"/>
</dbReference>
<protein>
    <recommendedName>
        <fullName evidence="3">Probable oxidoreductase</fullName>
    </recommendedName>
</protein>
<evidence type="ECO:0000256" key="1">
    <source>
        <dbReference type="ARBA" id="ARBA00006484"/>
    </source>
</evidence>
<dbReference type="PRINTS" id="PR00081">
    <property type="entry name" value="GDHRDH"/>
</dbReference>
<dbReference type="FunFam" id="3.40.50.720:FF:000594">
    <property type="entry name" value="Short-chain oxidoreductase"/>
    <property type="match status" value="1"/>
</dbReference>
<gene>
    <name evidence="4" type="ORF">HY29_08765</name>
</gene>
<evidence type="ECO:0000256" key="2">
    <source>
        <dbReference type="ARBA" id="ARBA00023002"/>
    </source>
</evidence>
<evidence type="ECO:0000313" key="4">
    <source>
        <dbReference type="EMBL" id="KCZ56373.1"/>
    </source>
</evidence>
<dbReference type="Proteomes" id="UP000027037">
    <property type="component" value="Unassembled WGS sequence"/>
</dbReference>
<evidence type="ECO:0000313" key="5">
    <source>
        <dbReference type="Proteomes" id="UP000027037"/>
    </source>
</evidence>
<dbReference type="PATRIC" id="fig|1280946.3.peg.548"/>
<sequence length="325" mass="35316">MEMAQEDQKPIGSGFHAKSTASEVLENIDLSGKNAIVTGGYSGIGLETVRALAAAGARVTVPARRMDAAQEALADIAGDIEIAAMDLEDISSVDKFTADYEETGRALDILINNAGIMACPEARVGPGWERQFGVNHLAHMKMSMALAPALERAEAGRLVALSSTAHIRSDVIWDDPNYESHPYDKWEAYGQSKSACALFALGVDRRGRDIGIRAFSVHPGGIFTPLQRHLSDEEMAALGWKNPDGTIPPQVQAMFKTPEQGASTSVWAATSPKLEGKGGVYCEDCDIAQLATEDSQRWEHARPWICNDEKAERLWEMSEKMLQSL</sequence>
<proteinExistence type="inferred from homology"/>
<reference evidence="4 5" key="1">
    <citation type="journal article" date="2014" name="Antonie Van Leeuwenhoek">
        <title>Hyphomonas beringensis sp. nov. and Hyphomonas chukchiensis sp. nov., isolated from surface seawater of the Bering Sea and Chukchi Sea.</title>
        <authorList>
            <person name="Li C."/>
            <person name="Lai Q."/>
            <person name="Li G."/>
            <person name="Dong C."/>
            <person name="Wang J."/>
            <person name="Liao Y."/>
            <person name="Shao Z."/>
        </authorList>
    </citation>
    <scope>NUCLEOTIDE SEQUENCE [LARGE SCALE GENOMIC DNA]</scope>
    <source>
        <strain evidence="4 5">25B14_1</strain>
    </source>
</reference>
<dbReference type="AlphaFoldDB" id="A0A062UF75"/>
<keyword evidence="5" id="KW-1185">Reference proteome</keyword>
<dbReference type="InterPro" id="IPR036291">
    <property type="entry name" value="NAD(P)-bd_dom_sf"/>
</dbReference>
<dbReference type="Pfam" id="PF00106">
    <property type="entry name" value="adh_short"/>
    <property type="match status" value="1"/>
</dbReference>
<keyword evidence="2" id="KW-0560">Oxidoreductase</keyword>
<dbReference type="PANTHER" id="PTHR24320:SF148">
    <property type="entry name" value="NAD(P)-BINDING ROSSMANN-FOLD SUPERFAMILY PROTEIN"/>
    <property type="match status" value="1"/>
</dbReference>
<dbReference type="EMBL" id="AWFF01000024">
    <property type="protein sequence ID" value="KCZ56373.1"/>
    <property type="molecule type" value="Genomic_DNA"/>
</dbReference>
<comment type="similarity">
    <text evidence="1">Belongs to the short-chain dehydrogenases/reductases (SDR) family.</text>
</comment>
<dbReference type="NCBIfam" id="NF004845">
    <property type="entry name" value="PRK06196.1"/>
    <property type="match status" value="1"/>
</dbReference>
<dbReference type="eggNOG" id="COG1028">
    <property type="taxonomic scope" value="Bacteria"/>
</dbReference>
<dbReference type="InterPro" id="IPR002347">
    <property type="entry name" value="SDR_fam"/>
</dbReference>
<dbReference type="PANTHER" id="PTHR24320">
    <property type="entry name" value="RETINOL DEHYDROGENASE"/>
    <property type="match status" value="1"/>
</dbReference>
<organism evidence="4 5">
    <name type="scientific">Hyphomonas beringensis</name>
    <dbReference type="NCBI Taxonomy" id="1280946"/>
    <lineage>
        <taxon>Bacteria</taxon>
        <taxon>Pseudomonadati</taxon>
        <taxon>Pseudomonadota</taxon>
        <taxon>Alphaproteobacteria</taxon>
        <taxon>Hyphomonadales</taxon>
        <taxon>Hyphomonadaceae</taxon>
        <taxon>Hyphomonas</taxon>
    </lineage>
</organism>
<dbReference type="GO" id="GO:0016491">
    <property type="term" value="F:oxidoreductase activity"/>
    <property type="evidence" value="ECO:0007669"/>
    <property type="project" value="UniProtKB-KW"/>
</dbReference>
<accession>A0A062UF75</accession>
<dbReference type="SUPFAM" id="SSF51735">
    <property type="entry name" value="NAD(P)-binding Rossmann-fold domains"/>
    <property type="match status" value="1"/>
</dbReference>
<name>A0A062UF75_9PROT</name>